<evidence type="ECO:0000259" key="5">
    <source>
        <dbReference type="PROSITE" id="PS50995"/>
    </source>
</evidence>
<name>A0ABU0M913_9HYPH</name>
<evidence type="ECO:0000256" key="3">
    <source>
        <dbReference type="ARBA" id="ARBA00023163"/>
    </source>
</evidence>
<sequence length="182" mass="19924">MAFNHRKTITFRLAQTARAARGRSGMHLVRIGLHPGQESVLKALAEQDGLSMSQLAQTLSVQPPTVTKMVSRLAAQGYVERRASKGDGRQAHVFLTAQGSETIADVDRGWKRLEKEALVGIDEKDVKRLRKLLRQIEKNLSASIDEPEEPAEDDGEEHGEAGNRRPADPADADAARVEAEPA</sequence>
<dbReference type="InterPro" id="IPR000835">
    <property type="entry name" value="HTH_MarR-typ"/>
</dbReference>
<dbReference type="PROSITE" id="PS01117">
    <property type="entry name" value="HTH_MARR_1"/>
    <property type="match status" value="1"/>
</dbReference>
<evidence type="ECO:0000256" key="4">
    <source>
        <dbReference type="SAM" id="MobiDB-lite"/>
    </source>
</evidence>
<dbReference type="PANTHER" id="PTHR42756:SF1">
    <property type="entry name" value="TRANSCRIPTIONAL REPRESSOR OF EMRAB OPERON"/>
    <property type="match status" value="1"/>
</dbReference>
<dbReference type="Pfam" id="PF12802">
    <property type="entry name" value="MarR_2"/>
    <property type="match status" value="1"/>
</dbReference>
<evidence type="ECO:0000256" key="2">
    <source>
        <dbReference type="ARBA" id="ARBA00023125"/>
    </source>
</evidence>
<dbReference type="InterPro" id="IPR023187">
    <property type="entry name" value="Tscrpt_reg_MarR-type_CS"/>
</dbReference>
<feature type="domain" description="HTH marR-type" evidence="5">
    <location>
        <begin position="6"/>
        <end position="138"/>
    </location>
</feature>
<dbReference type="InterPro" id="IPR036388">
    <property type="entry name" value="WH-like_DNA-bd_sf"/>
</dbReference>
<dbReference type="EMBL" id="JAUSWJ010000001">
    <property type="protein sequence ID" value="MDQ0517465.1"/>
    <property type="molecule type" value="Genomic_DNA"/>
</dbReference>
<comment type="caution">
    <text evidence="6">The sequence shown here is derived from an EMBL/GenBank/DDBJ whole genome shotgun (WGS) entry which is preliminary data.</text>
</comment>
<dbReference type="PANTHER" id="PTHR42756">
    <property type="entry name" value="TRANSCRIPTIONAL REGULATOR, MARR"/>
    <property type="match status" value="1"/>
</dbReference>
<proteinExistence type="predicted"/>
<dbReference type="SMART" id="SM00347">
    <property type="entry name" value="HTH_MARR"/>
    <property type="match status" value="1"/>
</dbReference>
<feature type="compositionally biased region" description="Acidic residues" evidence="4">
    <location>
        <begin position="145"/>
        <end position="157"/>
    </location>
</feature>
<dbReference type="GO" id="GO:0003677">
    <property type="term" value="F:DNA binding"/>
    <property type="evidence" value="ECO:0007669"/>
    <property type="project" value="UniProtKB-KW"/>
</dbReference>
<evidence type="ECO:0000256" key="1">
    <source>
        <dbReference type="ARBA" id="ARBA00023015"/>
    </source>
</evidence>
<dbReference type="InterPro" id="IPR036390">
    <property type="entry name" value="WH_DNA-bd_sf"/>
</dbReference>
<gene>
    <name evidence="6" type="ORF">QO015_003078</name>
</gene>
<dbReference type="RefSeq" id="WP_266283215.1">
    <property type="nucleotide sequence ID" value="NZ_JAPKNF010000002.1"/>
</dbReference>
<keyword evidence="7" id="KW-1185">Reference proteome</keyword>
<dbReference type="PRINTS" id="PR00598">
    <property type="entry name" value="HTHMARR"/>
</dbReference>
<feature type="region of interest" description="Disordered" evidence="4">
    <location>
        <begin position="139"/>
        <end position="182"/>
    </location>
</feature>
<dbReference type="InterPro" id="IPR022689">
    <property type="entry name" value="Iron_dep_repressor"/>
</dbReference>
<reference evidence="6 7" key="1">
    <citation type="submission" date="2023-07" db="EMBL/GenBank/DDBJ databases">
        <title>Genomic Encyclopedia of Type Strains, Phase IV (KMG-IV): sequencing the most valuable type-strain genomes for metagenomic binning, comparative biology and taxonomic classification.</title>
        <authorList>
            <person name="Goeker M."/>
        </authorList>
    </citation>
    <scope>NUCLEOTIDE SEQUENCE [LARGE SCALE GENOMIC DNA]</scope>
    <source>
        <strain evidence="6 7">B1-1</strain>
    </source>
</reference>
<keyword evidence="1" id="KW-0805">Transcription regulation</keyword>
<dbReference type="Proteomes" id="UP001223743">
    <property type="component" value="Unassembled WGS sequence"/>
</dbReference>
<keyword evidence="2 6" id="KW-0238">DNA-binding</keyword>
<dbReference type="PROSITE" id="PS50995">
    <property type="entry name" value="HTH_MARR_2"/>
    <property type="match status" value="1"/>
</dbReference>
<feature type="compositionally biased region" description="Basic and acidic residues" evidence="4">
    <location>
        <begin position="158"/>
        <end position="182"/>
    </location>
</feature>
<evidence type="ECO:0000313" key="6">
    <source>
        <dbReference type="EMBL" id="MDQ0517465.1"/>
    </source>
</evidence>
<keyword evidence="3" id="KW-0804">Transcription</keyword>
<dbReference type="Gene3D" id="1.10.10.10">
    <property type="entry name" value="Winged helix-like DNA-binding domain superfamily/Winged helix DNA-binding domain"/>
    <property type="match status" value="1"/>
</dbReference>
<organism evidence="6 7">
    <name type="scientific">Kaistia geumhonensis</name>
    <dbReference type="NCBI Taxonomy" id="410839"/>
    <lineage>
        <taxon>Bacteria</taxon>
        <taxon>Pseudomonadati</taxon>
        <taxon>Pseudomonadota</taxon>
        <taxon>Alphaproteobacteria</taxon>
        <taxon>Hyphomicrobiales</taxon>
        <taxon>Kaistiaceae</taxon>
        <taxon>Kaistia</taxon>
    </lineage>
</organism>
<dbReference type="SUPFAM" id="SSF46785">
    <property type="entry name" value="Winged helix' DNA-binding domain"/>
    <property type="match status" value="1"/>
</dbReference>
<dbReference type="SMART" id="SM00529">
    <property type="entry name" value="HTH_DTXR"/>
    <property type="match status" value="1"/>
</dbReference>
<protein>
    <submittedName>
        <fullName evidence="6">DNA-binding MarR family transcriptional regulator</fullName>
    </submittedName>
</protein>
<accession>A0ABU0M913</accession>
<evidence type="ECO:0000313" key="7">
    <source>
        <dbReference type="Proteomes" id="UP001223743"/>
    </source>
</evidence>